<keyword evidence="3" id="KW-1185">Reference proteome</keyword>
<evidence type="ECO:0000313" key="2">
    <source>
        <dbReference type="EMBL" id="RCN31626.1"/>
    </source>
</evidence>
<keyword evidence="1" id="KW-0732">Signal</keyword>
<evidence type="ECO:0000256" key="1">
    <source>
        <dbReference type="SAM" id="SignalP"/>
    </source>
</evidence>
<dbReference type="InterPro" id="IPR035940">
    <property type="entry name" value="CAP_sf"/>
</dbReference>
<evidence type="ECO:0008006" key="4">
    <source>
        <dbReference type="Google" id="ProtNLM"/>
    </source>
</evidence>
<sequence length="69" mass="7966">MLNVAVLVLCIGWTAAKWDCNEKIPIEMRKQIVKYQNDFRHKLLKGEVRGTGGRMLKPAKYMNDLVSNM</sequence>
<dbReference type="Gene3D" id="3.40.33.10">
    <property type="entry name" value="CAP"/>
    <property type="match status" value="1"/>
</dbReference>
<feature type="signal peptide" evidence="1">
    <location>
        <begin position="1"/>
        <end position="16"/>
    </location>
</feature>
<feature type="chain" id="PRO_5016836726" description="SCP domain-containing protein" evidence="1">
    <location>
        <begin position="17"/>
        <end position="69"/>
    </location>
</feature>
<protein>
    <recommendedName>
        <fullName evidence="4">SCP domain-containing protein</fullName>
    </recommendedName>
</protein>
<comment type="caution">
    <text evidence="2">The sequence shown here is derived from an EMBL/GenBank/DDBJ whole genome shotgun (WGS) entry which is preliminary data.</text>
</comment>
<accession>A0A368FHL3</accession>
<organism evidence="2 3">
    <name type="scientific">Ancylostoma caninum</name>
    <name type="common">Dog hookworm</name>
    <dbReference type="NCBI Taxonomy" id="29170"/>
    <lineage>
        <taxon>Eukaryota</taxon>
        <taxon>Metazoa</taxon>
        <taxon>Ecdysozoa</taxon>
        <taxon>Nematoda</taxon>
        <taxon>Chromadorea</taxon>
        <taxon>Rhabditida</taxon>
        <taxon>Rhabditina</taxon>
        <taxon>Rhabditomorpha</taxon>
        <taxon>Strongyloidea</taxon>
        <taxon>Ancylostomatidae</taxon>
        <taxon>Ancylostomatinae</taxon>
        <taxon>Ancylostoma</taxon>
    </lineage>
</organism>
<proteinExistence type="predicted"/>
<evidence type="ECO:0000313" key="3">
    <source>
        <dbReference type="Proteomes" id="UP000252519"/>
    </source>
</evidence>
<dbReference type="SUPFAM" id="SSF55797">
    <property type="entry name" value="PR-1-like"/>
    <property type="match status" value="1"/>
</dbReference>
<gene>
    <name evidence="2" type="ORF">ANCCAN_22586</name>
</gene>
<dbReference type="EMBL" id="JOJR01001253">
    <property type="protein sequence ID" value="RCN31626.1"/>
    <property type="molecule type" value="Genomic_DNA"/>
</dbReference>
<reference evidence="2 3" key="1">
    <citation type="submission" date="2014-10" db="EMBL/GenBank/DDBJ databases">
        <title>Draft genome of the hookworm Ancylostoma caninum.</title>
        <authorList>
            <person name="Mitreva M."/>
        </authorList>
    </citation>
    <scope>NUCLEOTIDE SEQUENCE [LARGE SCALE GENOMIC DNA]</scope>
    <source>
        <strain evidence="2 3">Baltimore</strain>
    </source>
</reference>
<dbReference type="AlphaFoldDB" id="A0A368FHL3"/>
<name>A0A368FHL3_ANCCA</name>
<dbReference type="Proteomes" id="UP000252519">
    <property type="component" value="Unassembled WGS sequence"/>
</dbReference>